<dbReference type="RefSeq" id="WP_098924743.1">
    <property type="nucleotide sequence ID" value="NZ_CP023819.1"/>
</dbReference>
<dbReference type="CDD" id="cd09846">
    <property type="entry name" value="DUF1312"/>
    <property type="match status" value="1"/>
</dbReference>
<evidence type="ECO:0000313" key="2">
    <source>
        <dbReference type="EMBL" id="ATL90984.1"/>
    </source>
</evidence>
<proteinExistence type="predicted"/>
<evidence type="ECO:0000256" key="1">
    <source>
        <dbReference type="SAM" id="Phobius"/>
    </source>
</evidence>
<dbReference type="AlphaFoldDB" id="A0A291TCR5"/>
<gene>
    <name evidence="2" type="ORF">CRH10_12110</name>
</gene>
<dbReference type="Proteomes" id="UP000223709">
    <property type="component" value="Chromosome"/>
</dbReference>
<dbReference type="EMBL" id="CP023819">
    <property type="protein sequence ID" value="ATL90984.1"/>
    <property type="molecule type" value="Genomic_DNA"/>
</dbReference>
<reference evidence="2 3" key="1">
    <citation type="submission" date="2017-10" db="EMBL/GenBank/DDBJ databases">
        <title>Complete Genome Sequence of Faecalibacterium prausnitzii isolated from the gut of healthy adult Indian.</title>
        <authorList>
            <person name="Bag S."/>
            <person name="Ghosh T.S."/>
            <person name="Das B."/>
        </authorList>
    </citation>
    <scope>NUCLEOTIDE SEQUENCE [LARGE SCALE GENOMIC DNA]</scope>
    <source>
        <strain evidence="2 3">Indica</strain>
    </source>
</reference>
<evidence type="ECO:0000313" key="3">
    <source>
        <dbReference type="Proteomes" id="UP000223709"/>
    </source>
</evidence>
<organism evidence="2 3">
    <name type="scientific">Faecalibacterium prausnitzii</name>
    <dbReference type="NCBI Taxonomy" id="853"/>
    <lineage>
        <taxon>Bacteria</taxon>
        <taxon>Bacillati</taxon>
        <taxon>Bacillota</taxon>
        <taxon>Clostridia</taxon>
        <taxon>Eubacteriales</taxon>
        <taxon>Oscillospiraceae</taxon>
        <taxon>Faecalibacterium</taxon>
    </lineage>
</organism>
<protein>
    <submittedName>
        <fullName evidence="2">Uncharacterized protein</fullName>
    </submittedName>
</protein>
<dbReference type="Pfam" id="PF07009">
    <property type="entry name" value="NusG_II"/>
    <property type="match status" value="1"/>
</dbReference>
<accession>A0A291TCR5</accession>
<feature type="transmembrane region" description="Helical" evidence="1">
    <location>
        <begin position="7"/>
        <end position="27"/>
    </location>
</feature>
<name>A0A291TCR5_9FIRM</name>
<keyword evidence="1" id="KW-1133">Transmembrane helix</keyword>
<sequence>MKQKKNLWVNLLFAAVVLVIAGVLFYLRSAGQSGSTLGAELIYGDANTVQKISLDQDAVYDIDTGYLTVHIEVKDGAARFIDSPCPDHICESFGWISQEDQTATCLPARAVLTIVPLA</sequence>
<dbReference type="InterPro" id="IPR038690">
    <property type="entry name" value="NusG_2_sf"/>
</dbReference>
<dbReference type="Gene3D" id="2.60.320.10">
    <property type="entry name" value="N-utilization substance G protein NusG, insert domain"/>
    <property type="match status" value="1"/>
</dbReference>
<keyword evidence="1" id="KW-0472">Membrane</keyword>
<keyword evidence="1" id="KW-0812">Transmembrane</keyword>